<evidence type="ECO:0000256" key="2">
    <source>
        <dbReference type="ARBA" id="ARBA00022617"/>
    </source>
</evidence>
<gene>
    <name evidence="9" type="ORF">GGD90_003216</name>
</gene>
<dbReference type="Pfam" id="PF00034">
    <property type="entry name" value="Cytochrom_C"/>
    <property type="match status" value="2"/>
</dbReference>
<accession>A0A840GAE1</accession>
<dbReference type="InterPro" id="IPR050597">
    <property type="entry name" value="Cytochrome_c_Oxidase_Subunit"/>
</dbReference>
<dbReference type="InterPro" id="IPR009056">
    <property type="entry name" value="Cyt_c-like_dom"/>
</dbReference>
<dbReference type="Gene3D" id="1.10.760.10">
    <property type="entry name" value="Cytochrome c-like domain"/>
    <property type="match status" value="2"/>
</dbReference>
<keyword evidence="3 6" id="KW-0479">Metal-binding</keyword>
<evidence type="ECO:0000256" key="1">
    <source>
        <dbReference type="ARBA" id="ARBA00022448"/>
    </source>
</evidence>
<dbReference type="SUPFAM" id="SSF46626">
    <property type="entry name" value="Cytochrome c"/>
    <property type="match status" value="2"/>
</dbReference>
<evidence type="ECO:0000256" key="6">
    <source>
        <dbReference type="PROSITE-ProRule" id="PRU00433"/>
    </source>
</evidence>
<dbReference type="RefSeq" id="WP_153117688.1">
    <property type="nucleotide sequence ID" value="NZ_JACIGE010000014.1"/>
</dbReference>
<evidence type="ECO:0000256" key="7">
    <source>
        <dbReference type="SAM" id="SignalP"/>
    </source>
</evidence>
<evidence type="ECO:0000313" key="9">
    <source>
        <dbReference type="EMBL" id="MBB4248816.1"/>
    </source>
</evidence>
<keyword evidence="5 6" id="KW-0408">Iron</keyword>
<proteinExistence type="predicted"/>
<dbReference type="AlphaFoldDB" id="A0A840GAE1"/>
<organism evidence="9 10">
    <name type="scientific">Rhodocyclus tenuis</name>
    <name type="common">Rhodospirillum tenue</name>
    <dbReference type="NCBI Taxonomy" id="1066"/>
    <lineage>
        <taxon>Bacteria</taxon>
        <taxon>Pseudomonadati</taxon>
        <taxon>Pseudomonadota</taxon>
        <taxon>Betaproteobacteria</taxon>
        <taxon>Rhodocyclales</taxon>
        <taxon>Rhodocyclaceae</taxon>
        <taxon>Rhodocyclus</taxon>
    </lineage>
</organism>
<keyword evidence="7" id="KW-0732">Signal</keyword>
<dbReference type="Proteomes" id="UP000587070">
    <property type="component" value="Unassembled WGS sequence"/>
</dbReference>
<dbReference type="PANTHER" id="PTHR33751:SF9">
    <property type="entry name" value="CYTOCHROME C4"/>
    <property type="match status" value="1"/>
</dbReference>
<feature type="domain" description="Cytochrome c" evidence="8">
    <location>
        <begin position="53"/>
        <end position="134"/>
    </location>
</feature>
<sequence>MNRYLLALLALCSSGLVLAATAEVQPHAPGIESADYIWNEMDSEKLLALRAKVNLGNGKVAFEVCQGCHRANALGREDGSYPRLAAQHDTVLIKQMSDIRAGRRDNPKMYPFVNEHVIEAQEIADIAGYLQSLPSPASNGKGPGADLETGKTIYEKRCVSCHEKNGSGSAEKLYPRVNGQHFAYLLRQNIDIRDGVRRNSNPKMVRVIRQYSDEELKAVADYMSRLPPPTVATAPAATKMQKAPAGAR</sequence>
<dbReference type="PANTHER" id="PTHR33751">
    <property type="entry name" value="CBB3-TYPE CYTOCHROME C OXIDASE SUBUNIT FIXP"/>
    <property type="match status" value="1"/>
</dbReference>
<dbReference type="GO" id="GO:0046872">
    <property type="term" value="F:metal ion binding"/>
    <property type="evidence" value="ECO:0007669"/>
    <property type="project" value="UniProtKB-KW"/>
</dbReference>
<evidence type="ECO:0000256" key="3">
    <source>
        <dbReference type="ARBA" id="ARBA00022723"/>
    </source>
</evidence>
<keyword evidence="10" id="KW-1185">Reference proteome</keyword>
<keyword evidence="4" id="KW-0249">Electron transport</keyword>
<evidence type="ECO:0000256" key="4">
    <source>
        <dbReference type="ARBA" id="ARBA00022982"/>
    </source>
</evidence>
<protein>
    <submittedName>
        <fullName evidence="9">Cytochrome c553</fullName>
    </submittedName>
</protein>
<keyword evidence="1" id="KW-0813">Transport</keyword>
<dbReference type="PROSITE" id="PS51007">
    <property type="entry name" value="CYTC"/>
    <property type="match status" value="2"/>
</dbReference>
<evidence type="ECO:0000259" key="8">
    <source>
        <dbReference type="PROSITE" id="PS51007"/>
    </source>
</evidence>
<comment type="caution">
    <text evidence="9">The sequence shown here is derived from an EMBL/GenBank/DDBJ whole genome shotgun (WGS) entry which is preliminary data.</text>
</comment>
<dbReference type="EMBL" id="JACIGE010000014">
    <property type="protein sequence ID" value="MBB4248816.1"/>
    <property type="molecule type" value="Genomic_DNA"/>
</dbReference>
<feature type="signal peptide" evidence="7">
    <location>
        <begin position="1"/>
        <end position="19"/>
    </location>
</feature>
<evidence type="ECO:0000313" key="10">
    <source>
        <dbReference type="Proteomes" id="UP000587070"/>
    </source>
</evidence>
<feature type="domain" description="Cytochrome c" evidence="8">
    <location>
        <begin position="145"/>
        <end position="227"/>
    </location>
</feature>
<feature type="chain" id="PRO_5032803949" evidence="7">
    <location>
        <begin position="20"/>
        <end position="248"/>
    </location>
</feature>
<evidence type="ECO:0000256" key="5">
    <source>
        <dbReference type="ARBA" id="ARBA00023004"/>
    </source>
</evidence>
<dbReference type="OrthoDB" id="9809720at2"/>
<keyword evidence="2 6" id="KW-0349">Heme</keyword>
<dbReference type="GO" id="GO:0020037">
    <property type="term" value="F:heme binding"/>
    <property type="evidence" value="ECO:0007669"/>
    <property type="project" value="InterPro"/>
</dbReference>
<dbReference type="InterPro" id="IPR036909">
    <property type="entry name" value="Cyt_c-like_dom_sf"/>
</dbReference>
<name>A0A840GAE1_RHOTE</name>
<dbReference type="GO" id="GO:0009055">
    <property type="term" value="F:electron transfer activity"/>
    <property type="evidence" value="ECO:0007669"/>
    <property type="project" value="InterPro"/>
</dbReference>
<reference evidence="9 10" key="1">
    <citation type="submission" date="2020-08" db="EMBL/GenBank/DDBJ databases">
        <title>Genome sequencing of Purple Non-Sulfur Bacteria from various extreme environments.</title>
        <authorList>
            <person name="Mayer M."/>
        </authorList>
    </citation>
    <scope>NUCLEOTIDE SEQUENCE [LARGE SCALE GENOMIC DNA]</scope>
    <source>
        <strain evidence="9 10">2761</strain>
    </source>
</reference>